<comment type="caution">
    <text evidence="2">The sequence shown here is derived from an EMBL/GenBank/DDBJ whole genome shotgun (WGS) entry which is preliminary data.</text>
</comment>
<dbReference type="Proteomes" id="UP000612055">
    <property type="component" value="Unassembled WGS sequence"/>
</dbReference>
<evidence type="ECO:0000313" key="2">
    <source>
        <dbReference type="EMBL" id="KAG2486604.1"/>
    </source>
</evidence>
<protein>
    <submittedName>
        <fullName evidence="2">Uncharacterized protein</fullName>
    </submittedName>
</protein>
<reference evidence="2" key="1">
    <citation type="journal article" date="2020" name="bioRxiv">
        <title>Comparative genomics of Chlamydomonas.</title>
        <authorList>
            <person name="Craig R.J."/>
            <person name="Hasan A.R."/>
            <person name="Ness R.W."/>
            <person name="Keightley P.D."/>
        </authorList>
    </citation>
    <scope>NUCLEOTIDE SEQUENCE</scope>
    <source>
        <strain evidence="2">CCAP 11/70</strain>
    </source>
</reference>
<evidence type="ECO:0000313" key="3">
    <source>
        <dbReference type="Proteomes" id="UP000612055"/>
    </source>
</evidence>
<gene>
    <name evidence="2" type="ORF">HYH03_014772</name>
</gene>
<keyword evidence="3" id="KW-1185">Reference proteome</keyword>
<dbReference type="AlphaFoldDB" id="A0A835XVI2"/>
<organism evidence="2 3">
    <name type="scientific">Edaphochlamys debaryana</name>
    <dbReference type="NCBI Taxonomy" id="47281"/>
    <lineage>
        <taxon>Eukaryota</taxon>
        <taxon>Viridiplantae</taxon>
        <taxon>Chlorophyta</taxon>
        <taxon>core chlorophytes</taxon>
        <taxon>Chlorophyceae</taxon>
        <taxon>CS clade</taxon>
        <taxon>Chlamydomonadales</taxon>
        <taxon>Chlamydomonadales incertae sedis</taxon>
        <taxon>Edaphochlamys</taxon>
    </lineage>
</organism>
<dbReference type="EMBL" id="JAEHOE010000110">
    <property type="protein sequence ID" value="KAG2486604.1"/>
    <property type="molecule type" value="Genomic_DNA"/>
</dbReference>
<accession>A0A835XVI2</accession>
<feature type="region of interest" description="Disordered" evidence="1">
    <location>
        <begin position="1"/>
        <end position="42"/>
    </location>
</feature>
<name>A0A835XVI2_9CHLO</name>
<dbReference type="OrthoDB" id="1907763at2759"/>
<evidence type="ECO:0000256" key="1">
    <source>
        <dbReference type="SAM" id="MobiDB-lite"/>
    </source>
</evidence>
<sequence>MQPKGAGGSQPQSQGRQQDDADSVLADFDDADAGYEGPGPYQEKLLDVDFFNAFPDDFDETDMETS</sequence>
<proteinExistence type="predicted"/>